<accession>A0A9N7VLP6</accession>
<keyword evidence="3" id="KW-1185">Reference proteome</keyword>
<protein>
    <submittedName>
        <fullName evidence="2">Uncharacterized protein</fullName>
    </submittedName>
</protein>
<reference evidence="2" key="1">
    <citation type="submission" date="2020-03" db="EMBL/GenBank/DDBJ databases">
        <authorList>
            <person name="Weist P."/>
        </authorList>
    </citation>
    <scope>NUCLEOTIDE SEQUENCE</scope>
</reference>
<dbReference type="AlphaFoldDB" id="A0A9N7VLP6"/>
<feature type="region of interest" description="Disordered" evidence="1">
    <location>
        <begin position="49"/>
        <end position="123"/>
    </location>
</feature>
<evidence type="ECO:0000313" key="2">
    <source>
        <dbReference type="EMBL" id="CAB1451602.1"/>
    </source>
</evidence>
<gene>
    <name evidence="2" type="ORF">PLEPLA_LOCUS39296</name>
</gene>
<evidence type="ECO:0000256" key="1">
    <source>
        <dbReference type="SAM" id="MobiDB-lite"/>
    </source>
</evidence>
<evidence type="ECO:0000313" key="3">
    <source>
        <dbReference type="Proteomes" id="UP001153269"/>
    </source>
</evidence>
<feature type="compositionally biased region" description="Basic and acidic residues" evidence="1">
    <location>
        <begin position="10"/>
        <end position="30"/>
    </location>
</feature>
<feature type="region of interest" description="Disordered" evidence="1">
    <location>
        <begin position="1"/>
        <end position="30"/>
    </location>
</feature>
<feature type="compositionally biased region" description="Low complexity" evidence="1">
    <location>
        <begin position="57"/>
        <end position="69"/>
    </location>
</feature>
<dbReference type="Proteomes" id="UP001153269">
    <property type="component" value="Unassembled WGS sequence"/>
</dbReference>
<name>A0A9N7VLP6_PLEPL</name>
<comment type="caution">
    <text evidence="2">The sequence shown here is derived from an EMBL/GenBank/DDBJ whole genome shotgun (WGS) entry which is preliminary data.</text>
</comment>
<proteinExistence type="predicted"/>
<organism evidence="2 3">
    <name type="scientific">Pleuronectes platessa</name>
    <name type="common">European plaice</name>
    <dbReference type="NCBI Taxonomy" id="8262"/>
    <lineage>
        <taxon>Eukaryota</taxon>
        <taxon>Metazoa</taxon>
        <taxon>Chordata</taxon>
        <taxon>Craniata</taxon>
        <taxon>Vertebrata</taxon>
        <taxon>Euteleostomi</taxon>
        <taxon>Actinopterygii</taxon>
        <taxon>Neopterygii</taxon>
        <taxon>Teleostei</taxon>
        <taxon>Neoteleostei</taxon>
        <taxon>Acanthomorphata</taxon>
        <taxon>Carangaria</taxon>
        <taxon>Pleuronectiformes</taxon>
        <taxon>Pleuronectoidei</taxon>
        <taxon>Pleuronectidae</taxon>
        <taxon>Pleuronectes</taxon>
    </lineage>
</organism>
<dbReference type="EMBL" id="CADEAL010004093">
    <property type="protein sequence ID" value="CAB1451602.1"/>
    <property type="molecule type" value="Genomic_DNA"/>
</dbReference>
<sequence length="148" mass="15894">MEEEESGEKEDERRRRRTQVDGREFMRRLERSSVKPREIWLLETKIQSDNHIVLNQSGGPKPGCKSPSSPAQPRGGSSGSMFMWPLKCLTGSSSELTLAGKPGSPSSQANRAGGARPSLHGAGEMVQGHGELTAAAAALQHTTLALDS</sequence>